<accession>A0A2I0K032</accession>
<evidence type="ECO:0000256" key="3">
    <source>
        <dbReference type="ARBA" id="ARBA00022679"/>
    </source>
</evidence>
<keyword evidence="6" id="KW-1185">Reference proteome</keyword>
<dbReference type="InterPro" id="IPR002213">
    <property type="entry name" value="UDP_glucos_trans"/>
</dbReference>
<evidence type="ECO:0000256" key="2">
    <source>
        <dbReference type="ARBA" id="ARBA00022676"/>
    </source>
</evidence>
<dbReference type="EMBL" id="PGOL01001035">
    <property type="protein sequence ID" value="PKI61443.1"/>
    <property type="molecule type" value="Genomic_DNA"/>
</dbReference>
<gene>
    <name evidence="5" type="ORF">CRG98_018126</name>
</gene>
<comment type="similarity">
    <text evidence="1">Belongs to the UDP-glycosyltransferase family.</text>
</comment>
<evidence type="ECO:0000313" key="6">
    <source>
        <dbReference type="Proteomes" id="UP000233551"/>
    </source>
</evidence>
<organism evidence="5 6">
    <name type="scientific">Punica granatum</name>
    <name type="common">Pomegranate</name>
    <dbReference type="NCBI Taxonomy" id="22663"/>
    <lineage>
        <taxon>Eukaryota</taxon>
        <taxon>Viridiplantae</taxon>
        <taxon>Streptophyta</taxon>
        <taxon>Embryophyta</taxon>
        <taxon>Tracheophyta</taxon>
        <taxon>Spermatophyta</taxon>
        <taxon>Magnoliopsida</taxon>
        <taxon>eudicotyledons</taxon>
        <taxon>Gunneridae</taxon>
        <taxon>Pentapetalae</taxon>
        <taxon>rosids</taxon>
        <taxon>malvids</taxon>
        <taxon>Myrtales</taxon>
        <taxon>Lythraceae</taxon>
        <taxon>Punica</taxon>
    </lineage>
</organism>
<dbReference type="AlphaFoldDB" id="A0A2I0K032"/>
<keyword evidence="4" id="KW-1133">Transmembrane helix</keyword>
<dbReference type="CDD" id="cd03784">
    <property type="entry name" value="GT1_Gtf-like"/>
    <property type="match status" value="1"/>
</dbReference>
<evidence type="ECO:0000256" key="4">
    <source>
        <dbReference type="SAM" id="Phobius"/>
    </source>
</evidence>
<keyword evidence="2" id="KW-0328">Glycosyltransferase</keyword>
<keyword evidence="3" id="KW-0808">Transferase</keyword>
<protein>
    <recommendedName>
        <fullName evidence="7">UDP-glycosyltransferase 91A1-like</fullName>
    </recommendedName>
</protein>
<dbReference type="PANTHER" id="PTHR48045">
    <property type="entry name" value="UDP-GLYCOSYLTRANSFERASE 72B1"/>
    <property type="match status" value="1"/>
</dbReference>
<sequence length="442" mass="50192">MADGECEKVHIVMFPWLAFGHMIPYMELAKLISQKGHRVSFLSTPRNIDRLPKLPPELENLIDYVKFPLPATNDLPEDAEATSDLPYDEVQYLKKAYDRLCDPVARFLESSCPDWILYDFAPFWVGRIAREQGIKTASFSIFIAAFLGFVGPTWAIMGGDYRKTPEDFTVAPSWVPFRTNVAFRYFEIKRIFDVLEANASGVSDFYRFGTGLESADILAVRSSCEVEPEWLKLLEEIHQKPVFPVGQLPPMDYLGEEETGTWQWIKDWLDLQKRGSVVYVAFGSEAKPSQLELTEIALGLEQSGMPFFWVLKTRRGSSDKDKIELPDGFEESVKGRGVVCTSWVPQLRILAHDSVGGFLTHSGWTSVVEALSLERALILLTFLADQGSVAESLRLVMVKEEGRIYREKAKEMKGVFVDAQLQDQYVENLLNYLTANRPKRCT</sequence>
<dbReference type="FunFam" id="3.40.50.2000:FF:000037">
    <property type="entry name" value="Glycosyltransferase"/>
    <property type="match status" value="1"/>
</dbReference>
<name>A0A2I0K032_PUNGR</name>
<evidence type="ECO:0008006" key="7">
    <source>
        <dbReference type="Google" id="ProtNLM"/>
    </source>
</evidence>
<dbReference type="Pfam" id="PF00201">
    <property type="entry name" value="UDPGT"/>
    <property type="match status" value="1"/>
</dbReference>
<dbReference type="Proteomes" id="UP000233551">
    <property type="component" value="Unassembled WGS sequence"/>
</dbReference>
<keyword evidence="4" id="KW-0812">Transmembrane</keyword>
<evidence type="ECO:0000256" key="1">
    <source>
        <dbReference type="ARBA" id="ARBA00009995"/>
    </source>
</evidence>
<dbReference type="Gene3D" id="3.40.50.2000">
    <property type="entry name" value="Glycogen Phosphorylase B"/>
    <property type="match status" value="2"/>
</dbReference>
<dbReference type="GO" id="GO:0008194">
    <property type="term" value="F:UDP-glycosyltransferase activity"/>
    <property type="evidence" value="ECO:0007669"/>
    <property type="project" value="InterPro"/>
</dbReference>
<dbReference type="PANTHER" id="PTHR48045:SF20">
    <property type="entry name" value="UDP-RHAMNOSE:RHAMNOSYLTRANSFERASE 1"/>
    <property type="match status" value="1"/>
</dbReference>
<feature type="transmembrane region" description="Helical" evidence="4">
    <location>
        <begin position="137"/>
        <end position="157"/>
    </location>
</feature>
<dbReference type="FunFam" id="3.40.50.2000:FF:000088">
    <property type="entry name" value="Glycosyltransferase"/>
    <property type="match status" value="1"/>
</dbReference>
<reference evidence="5 6" key="1">
    <citation type="submission" date="2017-11" db="EMBL/GenBank/DDBJ databases">
        <title>De-novo sequencing of pomegranate (Punica granatum L.) genome.</title>
        <authorList>
            <person name="Akparov Z."/>
            <person name="Amiraslanov A."/>
            <person name="Hajiyeva S."/>
            <person name="Abbasov M."/>
            <person name="Kaur K."/>
            <person name="Hamwieh A."/>
            <person name="Solovyev V."/>
            <person name="Salamov A."/>
            <person name="Braich B."/>
            <person name="Kosarev P."/>
            <person name="Mahmoud A."/>
            <person name="Hajiyev E."/>
            <person name="Babayeva S."/>
            <person name="Izzatullayeva V."/>
            <person name="Mammadov A."/>
            <person name="Mammadov A."/>
            <person name="Sharifova S."/>
            <person name="Ojaghi J."/>
            <person name="Eynullazada K."/>
            <person name="Bayramov B."/>
            <person name="Abdulazimova A."/>
            <person name="Shahmuradov I."/>
        </authorList>
    </citation>
    <scope>NUCLEOTIDE SEQUENCE [LARGE SCALE GENOMIC DNA]</scope>
    <source>
        <strain evidence="6">cv. AG2017</strain>
        <tissue evidence="5">Leaf</tissue>
    </source>
</reference>
<evidence type="ECO:0000313" key="5">
    <source>
        <dbReference type="EMBL" id="PKI61443.1"/>
    </source>
</evidence>
<dbReference type="SUPFAM" id="SSF53756">
    <property type="entry name" value="UDP-Glycosyltransferase/glycogen phosphorylase"/>
    <property type="match status" value="1"/>
</dbReference>
<comment type="caution">
    <text evidence="5">The sequence shown here is derived from an EMBL/GenBank/DDBJ whole genome shotgun (WGS) entry which is preliminary data.</text>
</comment>
<dbReference type="STRING" id="22663.A0A2I0K032"/>
<proteinExistence type="inferred from homology"/>
<keyword evidence="4" id="KW-0472">Membrane</keyword>